<dbReference type="Pfam" id="PF02687">
    <property type="entry name" value="FtsX"/>
    <property type="match status" value="1"/>
</dbReference>
<gene>
    <name evidence="10" type="ORF">WI372_14755</name>
</gene>
<dbReference type="InterPro" id="IPR050250">
    <property type="entry name" value="Macrolide_Exporter_MacB"/>
</dbReference>
<proteinExistence type="inferred from homology"/>
<dbReference type="InterPro" id="IPR003838">
    <property type="entry name" value="ABC3_permease_C"/>
</dbReference>
<name>A0ABU9ECK5_9BACT</name>
<organism evidence="10 11">
    <name type="scientific">Gaopeijia maritima</name>
    <dbReference type="NCBI Taxonomy" id="3119007"/>
    <lineage>
        <taxon>Bacteria</taxon>
        <taxon>Pseudomonadati</taxon>
        <taxon>Gemmatimonadota</taxon>
        <taxon>Longimicrobiia</taxon>
        <taxon>Gaopeijiales</taxon>
        <taxon>Gaopeijiaceae</taxon>
        <taxon>Gaopeijia</taxon>
    </lineage>
</organism>
<comment type="similarity">
    <text evidence="6">Belongs to the ABC-4 integral membrane protein family.</text>
</comment>
<feature type="transmembrane region" description="Helical" evidence="7">
    <location>
        <begin position="299"/>
        <end position="327"/>
    </location>
</feature>
<dbReference type="InterPro" id="IPR025857">
    <property type="entry name" value="MacB_PCD"/>
</dbReference>
<feature type="transmembrane region" description="Helical" evidence="7">
    <location>
        <begin position="34"/>
        <end position="56"/>
    </location>
</feature>
<feature type="domain" description="MacB-like periplasmic core" evidence="9">
    <location>
        <begin position="33"/>
        <end position="264"/>
    </location>
</feature>
<dbReference type="PANTHER" id="PTHR30572">
    <property type="entry name" value="MEMBRANE COMPONENT OF TRANSPORTER-RELATED"/>
    <property type="match status" value="1"/>
</dbReference>
<evidence type="ECO:0000313" key="10">
    <source>
        <dbReference type="EMBL" id="MEK9502251.1"/>
    </source>
</evidence>
<accession>A0ABU9ECK5</accession>
<keyword evidence="11" id="KW-1185">Reference proteome</keyword>
<feature type="domain" description="ABC3 transporter permease C-terminal" evidence="8">
    <location>
        <begin position="308"/>
        <end position="419"/>
    </location>
</feature>
<evidence type="ECO:0000256" key="4">
    <source>
        <dbReference type="ARBA" id="ARBA00022989"/>
    </source>
</evidence>
<evidence type="ECO:0000256" key="5">
    <source>
        <dbReference type="ARBA" id="ARBA00023136"/>
    </source>
</evidence>
<dbReference type="Proteomes" id="UP001484239">
    <property type="component" value="Unassembled WGS sequence"/>
</dbReference>
<feature type="transmembrane region" description="Helical" evidence="7">
    <location>
        <begin position="387"/>
        <end position="409"/>
    </location>
</feature>
<dbReference type="Pfam" id="PF12704">
    <property type="entry name" value="MacB_PCD"/>
    <property type="match status" value="1"/>
</dbReference>
<evidence type="ECO:0000256" key="6">
    <source>
        <dbReference type="ARBA" id="ARBA00038076"/>
    </source>
</evidence>
<evidence type="ECO:0000259" key="8">
    <source>
        <dbReference type="Pfam" id="PF02687"/>
    </source>
</evidence>
<keyword evidence="5 7" id="KW-0472">Membrane</keyword>
<protein>
    <submittedName>
        <fullName evidence="10">ABC transporter permease</fullName>
    </submittedName>
</protein>
<evidence type="ECO:0000256" key="2">
    <source>
        <dbReference type="ARBA" id="ARBA00022475"/>
    </source>
</evidence>
<dbReference type="PANTHER" id="PTHR30572:SF4">
    <property type="entry name" value="ABC TRANSPORTER PERMEASE YTRF"/>
    <property type="match status" value="1"/>
</dbReference>
<keyword evidence="3 7" id="KW-0812">Transmembrane</keyword>
<evidence type="ECO:0000313" key="11">
    <source>
        <dbReference type="Proteomes" id="UP001484239"/>
    </source>
</evidence>
<keyword evidence="4 7" id="KW-1133">Transmembrane helix</keyword>
<dbReference type="EMBL" id="JBBHLI010000010">
    <property type="protein sequence ID" value="MEK9502251.1"/>
    <property type="molecule type" value="Genomic_DNA"/>
</dbReference>
<reference evidence="10 11" key="1">
    <citation type="submission" date="2024-02" db="EMBL/GenBank/DDBJ databases">
        <title>A novel Gemmatimonadota bacterium.</title>
        <authorList>
            <person name="Du Z.-J."/>
            <person name="Ye Y.-Q."/>
        </authorList>
    </citation>
    <scope>NUCLEOTIDE SEQUENCE [LARGE SCALE GENOMIC DNA]</scope>
    <source>
        <strain evidence="10 11">DH-20</strain>
    </source>
</reference>
<comment type="subcellular location">
    <subcellularLocation>
        <location evidence="1">Cell membrane</location>
        <topology evidence="1">Multi-pass membrane protein</topology>
    </subcellularLocation>
</comment>
<sequence>MSERSTGAGPLTVLKEGVVIALEAIRANRIRAGLTILGVGIGVAVVVIMAALITGIRSSVLEAFESAGPENFIVVRFDFTAVLFDSGDGRPPWWDKPIITPEEAERIGRLSAIDEALYNFQFSTNIESGSQQLTNINGQGYSAGWPRYAQGDFVAGRDFTPAEVRESRAVVVISEALAIELFGQLDPIGKTVRLSSPFRDVRDDFRVVGVFLPDENIFSSAVEHWLVVPYTAGLKRLKADDSQSQILVVPDSTYTSSQSRDEVIAALRSARGLGPRDDNNFAILQSAQLVDSFNRLTGVFFLVMLALSSAGLLVGGVGVIGIMLISVTERTREIGVRKALGATRREILWQFLVEAGVLTMLGGAAGLIIGGTLAYATAHFTPIPARIPLWSVGAALASAALTGMLFGLIPAYRAARLQPVEALRAE</sequence>
<evidence type="ECO:0000256" key="7">
    <source>
        <dbReference type="SAM" id="Phobius"/>
    </source>
</evidence>
<keyword evidence="2" id="KW-1003">Cell membrane</keyword>
<evidence type="ECO:0000259" key="9">
    <source>
        <dbReference type="Pfam" id="PF12704"/>
    </source>
</evidence>
<feature type="transmembrane region" description="Helical" evidence="7">
    <location>
        <begin position="348"/>
        <end position="375"/>
    </location>
</feature>
<evidence type="ECO:0000256" key="1">
    <source>
        <dbReference type="ARBA" id="ARBA00004651"/>
    </source>
</evidence>
<comment type="caution">
    <text evidence="10">The sequence shown here is derived from an EMBL/GenBank/DDBJ whole genome shotgun (WGS) entry which is preliminary data.</text>
</comment>
<dbReference type="RefSeq" id="WP_405274484.1">
    <property type="nucleotide sequence ID" value="NZ_JBBHLI010000010.1"/>
</dbReference>
<evidence type="ECO:0000256" key="3">
    <source>
        <dbReference type="ARBA" id="ARBA00022692"/>
    </source>
</evidence>